<dbReference type="InterPro" id="IPR031924">
    <property type="entry name" value="GH115"/>
</dbReference>
<dbReference type="GO" id="GO:0005975">
    <property type="term" value="P:carbohydrate metabolic process"/>
    <property type="evidence" value="ECO:0007669"/>
    <property type="project" value="UniProtKB-ARBA"/>
</dbReference>
<reference evidence="2 3" key="1">
    <citation type="submission" date="2018-07" db="EMBL/GenBank/DDBJ databases">
        <title>Genomic Encyclopedia of Type Strains, Phase III (KMG-III): the genomes of soil and plant-associated and newly described type strains.</title>
        <authorList>
            <person name="Whitman W."/>
        </authorList>
    </citation>
    <scope>NUCLEOTIDE SEQUENCE [LARGE SCALE GENOMIC DNA]</scope>
    <source>
        <strain evidence="2 3">CECT 7506</strain>
    </source>
</reference>
<proteinExistence type="predicted"/>
<dbReference type="InterPro" id="IPR042301">
    <property type="entry name" value="GH115_sf"/>
</dbReference>
<evidence type="ECO:0000256" key="1">
    <source>
        <dbReference type="ARBA" id="ARBA00022801"/>
    </source>
</evidence>
<dbReference type="PANTHER" id="PTHR37842">
    <property type="match status" value="1"/>
</dbReference>
<dbReference type="Pfam" id="PF15979">
    <property type="entry name" value="Glyco_hydro_115"/>
    <property type="match status" value="1"/>
</dbReference>
<dbReference type="Proteomes" id="UP000252415">
    <property type="component" value="Unassembled WGS sequence"/>
</dbReference>
<dbReference type="EMBL" id="QPJD01000009">
    <property type="protein sequence ID" value="RCW46418.1"/>
    <property type="molecule type" value="Genomic_DNA"/>
</dbReference>
<evidence type="ECO:0000313" key="3">
    <source>
        <dbReference type="Proteomes" id="UP000252415"/>
    </source>
</evidence>
<sequence length="689" mass="79708">MALIIDHNTTYRIPKNPASPIRHAWEMVKRDHEQVLGAVPRLISAEDEPADVVIRYAEPEDRCPDRPEAFCFRFVKYGGKTELHIAAGDDLGLVYGMLEYSGKHLGVDPFWFWADLPPERRISVELPEGDYDSPEPFVRFRGWFVNDEVCLIGWKEEYPPTREVWQPVFEALLRCGGNMVIPGTDLPRHGVHADVAAEMGLWITHHHAEPLGAEMFLRAYEGKKASYQENPELFEALWEEAIEKQKDRNIVWVLSFRGQGDQPFWINDPAFDTPEKRGEMISRVIRKQYDMVNSKVADPQYCVALYGEISELYKAGHVNVPDDVIKVWADNGYGKMVSRRHGNLNLRVPALPEPYEKGKHGIYYHVTFHDLQASNHLALFPAPVELIKGEIEEAFRVGAKDYVLINSGNIRPHVYTLDLIRELWTRGEADTEEHLGSFVRRMFSSGSPEIAEMFRDYARRTIPYGPKEDDRAGDEFYHHPARIIVGHWLQGKSDQPHSGLYWTTGEVGFPEQVECFRRLCADAIPGWRELKERIERLLPELAEPDRLRLKDHLLLHVELHLSGCEGFDALGKSYSAYREGNYPLAFVYASQAMWNYRKGQVALQEAEHGKWTHFFRADWLTNIESTVQNMDTLRRWLRMHGDSPDFFAWYKQFLMPETEKYIYLENTHRNPLSDDELAKRLVDKFGVPA</sequence>
<keyword evidence="1 2" id="KW-0378">Hydrolase</keyword>
<protein>
    <submittedName>
        <fullName evidence="2">Glycosyl hydrolase family 115 (Putative glucuronidase)</fullName>
    </submittedName>
</protein>
<dbReference type="Gene3D" id="3.20.20.520">
    <property type="entry name" value="Glycosyl hydrolase family 115"/>
    <property type="match status" value="1"/>
</dbReference>
<keyword evidence="3" id="KW-1185">Reference proteome</keyword>
<dbReference type="AlphaFoldDB" id="A0A368W1A2"/>
<dbReference type="Gene3D" id="3.30.379.10">
    <property type="entry name" value="Chitobiase/beta-hexosaminidase domain 2-like"/>
    <property type="match status" value="1"/>
</dbReference>
<accession>A0A368W1A2</accession>
<evidence type="ECO:0000313" key="2">
    <source>
        <dbReference type="EMBL" id="RCW46418.1"/>
    </source>
</evidence>
<dbReference type="PANTHER" id="PTHR37842:SF2">
    <property type="entry name" value="GYLCOSYL HYDROLASE 115 C-TERMINAL DOMAIN-CONTAINING PROTEIN"/>
    <property type="match status" value="1"/>
</dbReference>
<dbReference type="GO" id="GO:0016787">
    <property type="term" value="F:hydrolase activity"/>
    <property type="evidence" value="ECO:0007669"/>
    <property type="project" value="UniProtKB-KW"/>
</dbReference>
<comment type="caution">
    <text evidence="2">The sequence shown here is derived from an EMBL/GenBank/DDBJ whole genome shotgun (WGS) entry which is preliminary data.</text>
</comment>
<dbReference type="InterPro" id="IPR029018">
    <property type="entry name" value="Hex-like_dom2"/>
</dbReference>
<gene>
    <name evidence="2" type="ORF">DFP97_10960</name>
</gene>
<dbReference type="RefSeq" id="WP_245976283.1">
    <property type="nucleotide sequence ID" value="NZ_QPJD01000009.1"/>
</dbReference>
<dbReference type="SUPFAM" id="SSF55545">
    <property type="entry name" value="beta-N-acetylhexosaminidase-like domain"/>
    <property type="match status" value="1"/>
</dbReference>
<organism evidence="2 3">
    <name type="scientific">Paenibacillus prosopidis</name>
    <dbReference type="NCBI Taxonomy" id="630520"/>
    <lineage>
        <taxon>Bacteria</taxon>
        <taxon>Bacillati</taxon>
        <taxon>Bacillota</taxon>
        <taxon>Bacilli</taxon>
        <taxon>Bacillales</taxon>
        <taxon>Paenibacillaceae</taxon>
        <taxon>Paenibacillus</taxon>
    </lineage>
</organism>
<name>A0A368W1A2_9BACL</name>